<proteinExistence type="predicted"/>
<name>A0A9Q9ERD1_9PEZI</name>
<gene>
    <name evidence="2" type="ORF">Slin15195_G117620</name>
</gene>
<protein>
    <submittedName>
        <fullName evidence="2">Uncharacterized protein</fullName>
    </submittedName>
</protein>
<accession>A0A9Q9ERD1</accession>
<sequence length="128" mass="14447">MAGKHRIYLVPLYLKHLVSVMRLFFPQLLPLFALLISVQGASHIKRADSPLLRSDSLAIRNEPVVPSRDVTCEIGDTTPRRRNIPTLDHNDSISRRAPAKKAPLDNPKSDTEPAYFDFIQSFVDEPTL</sequence>
<evidence type="ECO:0000313" key="2">
    <source>
        <dbReference type="EMBL" id="USW58443.1"/>
    </source>
</evidence>
<feature type="region of interest" description="Disordered" evidence="1">
    <location>
        <begin position="70"/>
        <end position="112"/>
    </location>
</feature>
<evidence type="ECO:0000256" key="1">
    <source>
        <dbReference type="SAM" id="MobiDB-lite"/>
    </source>
</evidence>
<dbReference type="Proteomes" id="UP001056384">
    <property type="component" value="Chromosome 11"/>
</dbReference>
<reference evidence="2" key="1">
    <citation type="submission" date="2022-06" db="EMBL/GenBank/DDBJ databases">
        <title>Complete genome sequences of two strains of the flax pathogen Septoria linicola.</title>
        <authorList>
            <person name="Lapalu N."/>
            <person name="Simon A."/>
            <person name="Demenou B."/>
            <person name="Paumier D."/>
            <person name="Guillot M.-P."/>
            <person name="Gout L."/>
            <person name="Valade R."/>
        </authorList>
    </citation>
    <scope>NUCLEOTIDE SEQUENCE</scope>
    <source>
        <strain evidence="2">SE15195</strain>
    </source>
</reference>
<dbReference type="AlphaFoldDB" id="A0A9Q9ERD1"/>
<evidence type="ECO:0000313" key="3">
    <source>
        <dbReference type="Proteomes" id="UP001056384"/>
    </source>
</evidence>
<dbReference type="EMBL" id="CP099428">
    <property type="protein sequence ID" value="USW58443.1"/>
    <property type="molecule type" value="Genomic_DNA"/>
</dbReference>
<organism evidence="2 3">
    <name type="scientific">Septoria linicola</name>
    <dbReference type="NCBI Taxonomy" id="215465"/>
    <lineage>
        <taxon>Eukaryota</taxon>
        <taxon>Fungi</taxon>
        <taxon>Dikarya</taxon>
        <taxon>Ascomycota</taxon>
        <taxon>Pezizomycotina</taxon>
        <taxon>Dothideomycetes</taxon>
        <taxon>Dothideomycetidae</taxon>
        <taxon>Mycosphaerellales</taxon>
        <taxon>Mycosphaerellaceae</taxon>
        <taxon>Septoria</taxon>
    </lineage>
</organism>
<keyword evidence="3" id="KW-1185">Reference proteome</keyword>